<dbReference type="GO" id="GO:0005524">
    <property type="term" value="F:ATP binding"/>
    <property type="evidence" value="ECO:0007669"/>
    <property type="project" value="UniProtKB-UniRule"/>
</dbReference>
<dbReference type="InterPro" id="IPR011990">
    <property type="entry name" value="TPR-like_helical_dom_sf"/>
</dbReference>
<dbReference type="InterPro" id="IPR008271">
    <property type="entry name" value="Ser/Thr_kinase_AS"/>
</dbReference>
<dbReference type="STRING" id="360807.ERS852392_03111"/>
<dbReference type="PROSITE" id="PS00108">
    <property type="entry name" value="PROTEIN_KINASE_ST"/>
    <property type="match status" value="1"/>
</dbReference>
<evidence type="ECO:0000259" key="9">
    <source>
        <dbReference type="PROSITE" id="PS50011"/>
    </source>
</evidence>
<dbReference type="AlphaFoldDB" id="A0A0M6WV10"/>
<dbReference type="GO" id="GO:0004674">
    <property type="term" value="F:protein serine/threonine kinase activity"/>
    <property type="evidence" value="ECO:0007669"/>
    <property type="project" value="UniProtKB-EC"/>
</dbReference>
<sequence>MAERGTIIEGKYEVLKLIGKGGMSKVYLAMDKNLNKQWAIKEIERKAYDKNNEVVVASAMAEANMMKKLDYPSLPRIVDIIEKENVIYVVMDYIEGETLSSVLSKEGAQPQEVVIEWAKELCRVLDYLHTQNPPIIYRDMKPANIMLQPNGNIKLIDFGIAREYKEQNLADTVSLGTKGYAAPEQFGGKGQTDARTDVYCLGVTLYHLLTGQNPCEPPYEIYPIRYWNPQLSSGLEAIIQKCTQLNPEDRYQSCAELLYALDHYDEMDEGYRRKQKRKLNVFFATSGAAVLFLIIGCLCTGMRVHVNNSDYDNNIKQAELSATDEGKIDYYAKAIDILPGNSEAYFGIIEAFKDDAVFSVEEEELFKKKINSNLSALQQNGDYGDLAFEIGKLYWYYYDYGKSENSDNQVTRMKSAIQWFEAACTYGGEDSSYYTMAEMYRDIGQFNRDITLNVQEASDKGTYLPYWENITKLVTTVSESQDENEIVNLEVYKLAMNAVETYARKFKADDVTQEDMEALLKQVKTGTEQVDTTTDKTEEMKNDILKRLQDAEAAVKNAYAKDTEVKAS</sequence>
<evidence type="ECO:0000313" key="10">
    <source>
        <dbReference type="EMBL" id="CRL40547.1"/>
    </source>
</evidence>
<dbReference type="Pfam" id="PF00069">
    <property type="entry name" value="Pkinase"/>
    <property type="match status" value="1"/>
</dbReference>
<keyword evidence="5" id="KW-0418">Kinase</keyword>
<comment type="similarity">
    <text evidence="1">Belongs to the protein kinase superfamily. NEK Ser/Thr protein kinase family. NIMA subfamily.</text>
</comment>
<evidence type="ECO:0000256" key="7">
    <source>
        <dbReference type="PROSITE-ProRule" id="PRU10141"/>
    </source>
</evidence>
<keyword evidence="8" id="KW-0812">Transmembrane</keyword>
<dbReference type="Gene3D" id="1.10.510.10">
    <property type="entry name" value="Transferase(Phosphotransferase) domain 1"/>
    <property type="match status" value="1"/>
</dbReference>
<dbReference type="PANTHER" id="PTHR43671:SF13">
    <property type="entry name" value="SERINE_THREONINE-PROTEIN KINASE NEK2"/>
    <property type="match status" value="1"/>
</dbReference>
<dbReference type="InterPro" id="IPR011009">
    <property type="entry name" value="Kinase-like_dom_sf"/>
</dbReference>
<keyword evidence="3" id="KW-0808">Transferase</keyword>
<evidence type="ECO:0000313" key="11">
    <source>
        <dbReference type="Proteomes" id="UP000049828"/>
    </source>
</evidence>
<dbReference type="EMBL" id="CVRS01000082">
    <property type="protein sequence ID" value="CRL40547.1"/>
    <property type="molecule type" value="Genomic_DNA"/>
</dbReference>
<dbReference type="PANTHER" id="PTHR43671">
    <property type="entry name" value="SERINE/THREONINE-PROTEIN KINASE NEK"/>
    <property type="match status" value="1"/>
</dbReference>
<keyword evidence="8" id="KW-0472">Membrane</keyword>
<feature type="domain" description="Protein kinase" evidence="9">
    <location>
        <begin position="12"/>
        <end position="262"/>
    </location>
</feature>
<dbReference type="RefSeq" id="WP_055039964.1">
    <property type="nucleotide sequence ID" value="NZ_CVRS01000082.1"/>
</dbReference>
<keyword evidence="6 7" id="KW-0067">ATP-binding</keyword>
<dbReference type="Gene3D" id="1.25.40.10">
    <property type="entry name" value="Tetratricopeptide repeat domain"/>
    <property type="match status" value="1"/>
</dbReference>
<keyword evidence="8" id="KW-1133">Transmembrane helix</keyword>
<dbReference type="SUPFAM" id="SSF56112">
    <property type="entry name" value="Protein kinase-like (PK-like)"/>
    <property type="match status" value="1"/>
</dbReference>
<keyword evidence="4 7" id="KW-0547">Nucleotide-binding</keyword>
<dbReference type="EC" id="2.7.11.1" evidence="2"/>
<name>A0A0M6WV10_9FIRM</name>
<keyword evidence="11" id="KW-1185">Reference proteome</keyword>
<accession>A0A0M6WV10</accession>
<reference evidence="11" key="1">
    <citation type="submission" date="2015-05" db="EMBL/GenBank/DDBJ databases">
        <authorList>
            <consortium name="Pathogen Informatics"/>
        </authorList>
    </citation>
    <scope>NUCLEOTIDE SEQUENCE [LARGE SCALE GENOMIC DNA]</scope>
    <source>
        <strain evidence="11">L1-83</strain>
    </source>
</reference>
<dbReference type="PROSITE" id="PS00107">
    <property type="entry name" value="PROTEIN_KINASE_ATP"/>
    <property type="match status" value="1"/>
</dbReference>
<gene>
    <name evidence="10" type="ORF">RIL183_26551</name>
</gene>
<dbReference type="InterPro" id="IPR050660">
    <property type="entry name" value="NEK_Ser/Thr_kinase"/>
</dbReference>
<evidence type="ECO:0000256" key="6">
    <source>
        <dbReference type="ARBA" id="ARBA00022840"/>
    </source>
</evidence>
<dbReference type="CDD" id="cd14014">
    <property type="entry name" value="STKc_PknB_like"/>
    <property type="match status" value="1"/>
</dbReference>
<dbReference type="PROSITE" id="PS50011">
    <property type="entry name" value="PROTEIN_KINASE_DOM"/>
    <property type="match status" value="1"/>
</dbReference>
<evidence type="ECO:0000256" key="2">
    <source>
        <dbReference type="ARBA" id="ARBA00012513"/>
    </source>
</evidence>
<dbReference type="SMART" id="SM00220">
    <property type="entry name" value="S_TKc"/>
    <property type="match status" value="1"/>
</dbReference>
<dbReference type="Proteomes" id="UP000049828">
    <property type="component" value="Unassembled WGS sequence"/>
</dbReference>
<proteinExistence type="inferred from homology"/>
<feature type="binding site" evidence="7">
    <location>
        <position position="41"/>
    </location>
    <ligand>
        <name>ATP</name>
        <dbReference type="ChEBI" id="CHEBI:30616"/>
    </ligand>
</feature>
<dbReference type="Gene3D" id="3.30.200.20">
    <property type="entry name" value="Phosphorylase Kinase, domain 1"/>
    <property type="match status" value="1"/>
</dbReference>
<dbReference type="InterPro" id="IPR000719">
    <property type="entry name" value="Prot_kinase_dom"/>
</dbReference>
<protein>
    <recommendedName>
        <fullName evidence="2">non-specific serine/threonine protein kinase</fullName>
        <ecNumber evidence="2">2.7.11.1</ecNumber>
    </recommendedName>
</protein>
<dbReference type="InterPro" id="IPR017441">
    <property type="entry name" value="Protein_kinase_ATP_BS"/>
</dbReference>
<dbReference type="OrthoDB" id="9788659at2"/>
<evidence type="ECO:0000256" key="5">
    <source>
        <dbReference type="ARBA" id="ARBA00022777"/>
    </source>
</evidence>
<evidence type="ECO:0000256" key="4">
    <source>
        <dbReference type="ARBA" id="ARBA00022741"/>
    </source>
</evidence>
<feature type="transmembrane region" description="Helical" evidence="8">
    <location>
        <begin position="281"/>
        <end position="304"/>
    </location>
</feature>
<evidence type="ECO:0000256" key="3">
    <source>
        <dbReference type="ARBA" id="ARBA00022679"/>
    </source>
</evidence>
<evidence type="ECO:0000256" key="8">
    <source>
        <dbReference type="SAM" id="Phobius"/>
    </source>
</evidence>
<organism evidence="10 11">
    <name type="scientific">Roseburia inulinivorans</name>
    <dbReference type="NCBI Taxonomy" id="360807"/>
    <lineage>
        <taxon>Bacteria</taxon>
        <taxon>Bacillati</taxon>
        <taxon>Bacillota</taxon>
        <taxon>Clostridia</taxon>
        <taxon>Lachnospirales</taxon>
        <taxon>Lachnospiraceae</taxon>
        <taxon>Roseburia</taxon>
    </lineage>
</organism>
<evidence type="ECO:0000256" key="1">
    <source>
        <dbReference type="ARBA" id="ARBA00010886"/>
    </source>
</evidence>